<dbReference type="AlphaFoldDB" id="A0A1E7DRT5"/>
<protein>
    <submittedName>
        <fullName evidence="1">Uncharacterized protein</fullName>
    </submittedName>
</protein>
<accession>A0A1E7DRT5</accession>
<evidence type="ECO:0000313" key="2">
    <source>
        <dbReference type="Proteomes" id="UP000095658"/>
    </source>
</evidence>
<sequence>MWTKKEKVVMMCPCCQEEIQETDHVGITQINSVVHLYCGAWPSPGERIMDEGSYKKMFKKYL</sequence>
<organism evidence="1 2">
    <name type="scientific">Domibacillus iocasae</name>
    <dbReference type="NCBI Taxonomy" id="1714016"/>
    <lineage>
        <taxon>Bacteria</taxon>
        <taxon>Bacillati</taxon>
        <taxon>Bacillota</taxon>
        <taxon>Bacilli</taxon>
        <taxon>Bacillales</taxon>
        <taxon>Bacillaceae</taxon>
        <taxon>Domibacillus</taxon>
    </lineage>
</organism>
<keyword evidence="2" id="KW-1185">Reference proteome</keyword>
<reference evidence="1 2" key="1">
    <citation type="submission" date="2016-06" db="EMBL/GenBank/DDBJ databases">
        <title>Domibacillus iocasae genome sequencing.</title>
        <authorList>
            <person name="Verma A."/>
            <person name="Pal Y."/>
            <person name="Ojha A.K."/>
            <person name="Krishnamurthi S."/>
        </authorList>
    </citation>
    <scope>NUCLEOTIDE SEQUENCE [LARGE SCALE GENOMIC DNA]</scope>
    <source>
        <strain evidence="1 2">DSM 29979</strain>
    </source>
</reference>
<dbReference type="EMBL" id="MAMP01000012">
    <property type="protein sequence ID" value="OES45794.1"/>
    <property type="molecule type" value="Genomic_DNA"/>
</dbReference>
<proteinExistence type="predicted"/>
<evidence type="ECO:0000313" key="1">
    <source>
        <dbReference type="EMBL" id="OES45794.1"/>
    </source>
</evidence>
<gene>
    <name evidence="1" type="ORF">BA724_03035</name>
</gene>
<comment type="caution">
    <text evidence="1">The sequence shown here is derived from an EMBL/GenBank/DDBJ whole genome shotgun (WGS) entry which is preliminary data.</text>
</comment>
<name>A0A1E7DRT5_9BACI</name>
<dbReference type="Proteomes" id="UP000095658">
    <property type="component" value="Unassembled WGS sequence"/>
</dbReference>